<dbReference type="EMBL" id="JAVHJO010000005">
    <property type="protein sequence ID" value="KAK6540368.1"/>
    <property type="molecule type" value="Genomic_DNA"/>
</dbReference>
<keyword evidence="2" id="KW-1185">Reference proteome</keyword>
<organism evidence="1 2">
    <name type="scientific">Orbilia ellipsospora</name>
    <dbReference type="NCBI Taxonomy" id="2528407"/>
    <lineage>
        <taxon>Eukaryota</taxon>
        <taxon>Fungi</taxon>
        <taxon>Dikarya</taxon>
        <taxon>Ascomycota</taxon>
        <taxon>Pezizomycotina</taxon>
        <taxon>Orbiliomycetes</taxon>
        <taxon>Orbiliales</taxon>
        <taxon>Orbiliaceae</taxon>
        <taxon>Orbilia</taxon>
    </lineage>
</organism>
<name>A0AAV9XE34_9PEZI</name>
<dbReference type="AlphaFoldDB" id="A0AAV9XE34"/>
<protein>
    <submittedName>
        <fullName evidence="1">Uncharacterized protein</fullName>
    </submittedName>
</protein>
<comment type="caution">
    <text evidence="1">The sequence shown here is derived from an EMBL/GenBank/DDBJ whole genome shotgun (WGS) entry which is preliminary data.</text>
</comment>
<evidence type="ECO:0000313" key="1">
    <source>
        <dbReference type="EMBL" id="KAK6540368.1"/>
    </source>
</evidence>
<proteinExistence type="predicted"/>
<gene>
    <name evidence="1" type="ORF">TWF694_009169</name>
</gene>
<reference evidence="1 2" key="1">
    <citation type="submission" date="2019-10" db="EMBL/GenBank/DDBJ databases">
        <authorList>
            <person name="Palmer J.M."/>
        </authorList>
    </citation>
    <scope>NUCLEOTIDE SEQUENCE [LARGE SCALE GENOMIC DNA]</scope>
    <source>
        <strain evidence="1 2">TWF694</strain>
    </source>
</reference>
<dbReference type="Proteomes" id="UP001365542">
    <property type="component" value="Unassembled WGS sequence"/>
</dbReference>
<accession>A0AAV9XE34</accession>
<sequence>MKPLRPSNADVILGVLKRGVKPKPGPFQRLSNFINAPVLTEKESRAWLNEINSSFRTALDGARHQNDIRPPASIQNTYANKADNHVSRILTEIPTSEKHEDLRNLLDPEGLVDTSPIAIFEKHYAENTATVLLASACLQKYVLDAQKKGFVVTDSGGFDLWKVIQHDPKFVDDCGPIAITGDQIGDMINQEGRFRFWLVVALMISPRPTIPFQWVRSMIEHQRYDAAALTLKLICNAYEFINSGLRSNTGLKLFIHFLNSGDPKYRAQPSKWVHRTRTINTLSLDELRDIYRAVSTSRTGRRMVLQNLGAEFYRSADEEGKQRLAESFRLWGFPMSAIHAEIALVHFGDFGPAVDYFLSSGDSTPSPLLDPGFRPEAIITVGMLAANKLASMGKQEVAEKIDVVLSEKFLSPLKEAAKGISLKQFLSKWVDNNMKSALISNGGWFPGASSFIRHQVAVLEAVSVEDQKPPKPSISYYLGAN</sequence>
<evidence type="ECO:0000313" key="2">
    <source>
        <dbReference type="Proteomes" id="UP001365542"/>
    </source>
</evidence>